<dbReference type="AlphaFoldDB" id="A0A0C2NQ39"/>
<dbReference type="EMBL" id="JTKH01000024">
    <property type="protein sequence ID" value="KII76173.1"/>
    <property type="molecule type" value="Genomic_DNA"/>
</dbReference>
<keyword evidence="1" id="KW-1133">Transmembrane helix</keyword>
<accession>A0A0C2NQ39</accession>
<organism evidence="2 3">
    <name type="scientific">Vibrio renipiscarius</name>
    <dbReference type="NCBI Taxonomy" id="1461322"/>
    <lineage>
        <taxon>Bacteria</taxon>
        <taxon>Pseudomonadati</taxon>
        <taxon>Pseudomonadota</taxon>
        <taxon>Gammaproteobacteria</taxon>
        <taxon>Vibrionales</taxon>
        <taxon>Vibrionaceae</taxon>
        <taxon>Vibrio</taxon>
    </lineage>
</organism>
<reference evidence="2 3" key="1">
    <citation type="submission" date="2014-11" db="EMBL/GenBank/DDBJ databases">
        <title>Draft Genome Sequence of Vibrio piscirenalis strains CECT 8603T and CECT 8604, two marine Gammaproteobacterium isolated from cultured gilthead sea bream (Sparus aurata).</title>
        <authorList>
            <person name="Arahal D.R."/>
            <person name="Rodrigo-Torres L."/>
            <person name="Lucena T."/>
            <person name="Pujalte M.J."/>
        </authorList>
    </citation>
    <scope>NUCLEOTIDE SEQUENCE [LARGE SCALE GENOMIC DNA]</scope>
    <source>
        <strain evidence="2 3">DCR 1-4-2</strain>
    </source>
</reference>
<dbReference type="Proteomes" id="UP000031672">
    <property type="component" value="Unassembled WGS sequence"/>
</dbReference>
<proteinExistence type="predicted"/>
<name>A0A0C2NQ39_9VIBR</name>
<keyword evidence="1" id="KW-0472">Membrane</keyword>
<keyword evidence="1" id="KW-0812">Transmembrane</keyword>
<evidence type="ECO:0000256" key="1">
    <source>
        <dbReference type="SAM" id="Phobius"/>
    </source>
</evidence>
<evidence type="ECO:0000313" key="3">
    <source>
        <dbReference type="Proteomes" id="UP000031672"/>
    </source>
</evidence>
<accession>A0A0C2K2J8</accession>
<comment type="caution">
    <text evidence="2">The sequence shown here is derived from an EMBL/GenBank/DDBJ whole genome shotgun (WGS) entry which is preliminary data.</text>
</comment>
<keyword evidence="3" id="KW-1185">Reference proteome</keyword>
<evidence type="ECO:0000313" key="2">
    <source>
        <dbReference type="EMBL" id="KII76173.1"/>
    </source>
</evidence>
<feature type="transmembrane region" description="Helical" evidence="1">
    <location>
        <begin position="12"/>
        <end position="32"/>
    </location>
</feature>
<protein>
    <submittedName>
        <fullName evidence="2">Uncharacterized protein</fullName>
    </submittedName>
</protein>
<sequence length="136" mass="15319">MIMKCIASSCKMSILFGIIAFNAMMFLVQYFAESRYVGTIEALGHTWTTHSTQRSNLIETQNHFASLAAMSDSRSGTLNFKYVFEIIDANKYISSGNGVFTPIRHVSVFYIDEQCSLVFGRISTPKLESTALRCQY</sequence>
<gene>
    <name evidence="2" type="ORF">OJ16_15270</name>
</gene>